<gene>
    <name evidence="2" type="ORF">A2893_01635</name>
</gene>
<evidence type="ECO:0000313" key="2">
    <source>
        <dbReference type="EMBL" id="OGM65398.1"/>
    </source>
</evidence>
<organism evidence="2 3">
    <name type="scientific">Candidatus Woesebacteria bacterium RIFCSPLOWO2_01_FULL_39_25</name>
    <dbReference type="NCBI Taxonomy" id="1802521"/>
    <lineage>
        <taxon>Bacteria</taxon>
        <taxon>Candidatus Woeseibacteriota</taxon>
    </lineage>
</organism>
<feature type="transmembrane region" description="Helical" evidence="1">
    <location>
        <begin position="79"/>
        <end position="97"/>
    </location>
</feature>
<accession>A0A1F8BQ36</accession>
<dbReference type="Proteomes" id="UP000176725">
    <property type="component" value="Unassembled WGS sequence"/>
</dbReference>
<proteinExistence type="predicted"/>
<name>A0A1F8BQ36_9BACT</name>
<dbReference type="InterPro" id="IPR018650">
    <property type="entry name" value="STSV1_Orf64"/>
</dbReference>
<evidence type="ECO:0000313" key="3">
    <source>
        <dbReference type="Proteomes" id="UP000176725"/>
    </source>
</evidence>
<keyword evidence="1" id="KW-0472">Membrane</keyword>
<evidence type="ECO:0008006" key="4">
    <source>
        <dbReference type="Google" id="ProtNLM"/>
    </source>
</evidence>
<keyword evidence="1" id="KW-0812">Transmembrane</keyword>
<feature type="transmembrane region" description="Helical" evidence="1">
    <location>
        <begin position="214"/>
        <end position="236"/>
    </location>
</feature>
<reference evidence="2 3" key="1">
    <citation type="journal article" date="2016" name="Nat. Commun.">
        <title>Thousands of microbial genomes shed light on interconnected biogeochemical processes in an aquifer system.</title>
        <authorList>
            <person name="Anantharaman K."/>
            <person name="Brown C.T."/>
            <person name="Hug L.A."/>
            <person name="Sharon I."/>
            <person name="Castelle C.J."/>
            <person name="Probst A.J."/>
            <person name="Thomas B.C."/>
            <person name="Singh A."/>
            <person name="Wilkins M.J."/>
            <person name="Karaoz U."/>
            <person name="Brodie E.L."/>
            <person name="Williams K.H."/>
            <person name="Hubbard S.S."/>
            <person name="Banfield J.F."/>
        </authorList>
    </citation>
    <scope>NUCLEOTIDE SEQUENCE [LARGE SCALE GENOMIC DNA]</scope>
</reference>
<dbReference type="STRING" id="1802521.A2893_01635"/>
<feature type="transmembrane region" description="Helical" evidence="1">
    <location>
        <begin position="351"/>
        <end position="372"/>
    </location>
</feature>
<evidence type="ECO:0000256" key="1">
    <source>
        <dbReference type="SAM" id="Phobius"/>
    </source>
</evidence>
<dbReference type="EMBL" id="MGHH01000004">
    <property type="protein sequence ID" value="OGM65398.1"/>
    <property type="molecule type" value="Genomic_DNA"/>
</dbReference>
<dbReference type="AlphaFoldDB" id="A0A1F8BQ36"/>
<sequence length="524" mass="60926">MKIKSLIILIIKKQRLILFILVISYLLLFSYLSFAQHDGLKTQMNDLGNMDQPIFNTTRGRLMQASNCYNCGQPIINRLGGHANFIFLFFVPIYAIFPNPKVLLFTQTLLIALGSFPLYWIGRRFFGEKSWISLIGPLIYLLNPMVQDVNLYDFHATSVAMPLIIFAFYFLYIKQDRLFYLFSILVVIAKEDMALIIFMMGLFIMLYQREIKRGLFVSLASLLYFFLVNELLMPLFLGGMNHPVITQRYSYLGDNVFKILINLITHPLSFMAYLFTPEKTVYLVALLFPVIFLPVFSLEVLALSLPSVLINLLSSFSMMYYPFQYYYMAPILAFIFLATIFSLYKIYKNKRILLGTVTFSLLVTTFTISFLASPAPYSLVSSWREFKVDEHAKRISRVKERIDSEASLSAQNNLGAHFSQRSLVYTFPLKAHESDFVFLDVNDPFEITRTFPRNRSFEFITQMFLSDYKKEIISMFEDPNYGVYYFSEDGYLLFKKGVLKDKNKDAQKMFEKQLEQIATLDVDS</sequence>
<comment type="caution">
    <text evidence="2">The sequence shown here is derived from an EMBL/GenBank/DDBJ whole genome shotgun (WGS) entry which is preliminary data.</text>
</comment>
<feature type="transmembrane region" description="Helical" evidence="1">
    <location>
        <begin position="282"/>
        <end position="305"/>
    </location>
</feature>
<feature type="transmembrane region" description="Helical" evidence="1">
    <location>
        <begin position="16"/>
        <end position="34"/>
    </location>
</feature>
<keyword evidence="1" id="KW-1133">Transmembrane helix</keyword>
<dbReference type="Pfam" id="PF09852">
    <property type="entry name" value="DUF2079"/>
    <property type="match status" value="1"/>
</dbReference>
<feature type="transmembrane region" description="Helical" evidence="1">
    <location>
        <begin position="325"/>
        <end position="344"/>
    </location>
</feature>
<protein>
    <recommendedName>
        <fullName evidence="4">DUF2079 domain-containing protein</fullName>
    </recommendedName>
</protein>
<feature type="transmembrane region" description="Helical" evidence="1">
    <location>
        <begin position="154"/>
        <end position="172"/>
    </location>
</feature>
<feature type="transmembrane region" description="Helical" evidence="1">
    <location>
        <begin position="102"/>
        <end position="120"/>
    </location>
</feature>
<feature type="transmembrane region" description="Helical" evidence="1">
    <location>
        <begin position="178"/>
        <end position="207"/>
    </location>
</feature>